<evidence type="ECO:0000313" key="2">
    <source>
        <dbReference type="EMBL" id="MDW9256058.1"/>
    </source>
</evidence>
<dbReference type="EMBL" id="QXCT01000002">
    <property type="protein sequence ID" value="MDW9256058.1"/>
    <property type="molecule type" value="Genomic_DNA"/>
</dbReference>
<name>A0AAW9CYU0_BURTH</name>
<proteinExistence type="predicted"/>
<gene>
    <name evidence="2" type="ORF">C7S16_0683</name>
</gene>
<evidence type="ECO:0000313" key="3">
    <source>
        <dbReference type="Proteomes" id="UP001272137"/>
    </source>
</evidence>
<evidence type="ECO:0000256" key="1">
    <source>
        <dbReference type="SAM" id="MobiDB-lite"/>
    </source>
</evidence>
<sequence>MPRRLRPPKVYPPRARRACRRARHRRAIGVATDHANPRTASPSSIALAMRRVSGRRSSICDNGILITQPRDRRRFQF</sequence>
<accession>A0AAW9CYU0</accession>
<reference evidence="2" key="1">
    <citation type="submission" date="2018-08" db="EMBL/GenBank/DDBJ databases">
        <title>Identification of Burkholderia cepacia strains that express a Burkholderia pseudomallei-like capsular polysaccharide.</title>
        <authorList>
            <person name="Burtnick M.N."/>
            <person name="Vongsouvath M."/>
            <person name="Newton P."/>
            <person name="Wuthiekanun V."/>
            <person name="Limmathurotsakul D."/>
            <person name="Brett P.J."/>
            <person name="Chantratita N."/>
            <person name="Dance D.A."/>
        </authorList>
    </citation>
    <scope>NUCLEOTIDE SEQUENCE</scope>
    <source>
        <strain evidence="2">SBXCC001</strain>
    </source>
</reference>
<dbReference type="AlphaFoldDB" id="A0AAW9CYU0"/>
<dbReference type="Proteomes" id="UP001272137">
    <property type="component" value="Unassembled WGS sequence"/>
</dbReference>
<comment type="caution">
    <text evidence="2">The sequence shown here is derived from an EMBL/GenBank/DDBJ whole genome shotgun (WGS) entry which is preliminary data.</text>
</comment>
<organism evidence="2 3">
    <name type="scientific">Burkholderia thailandensis</name>
    <dbReference type="NCBI Taxonomy" id="57975"/>
    <lineage>
        <taxon>Bacteria</taxon>
        <taxon>Pseudomonadati</taxon>
        <taxon>Pseudomonadota</taxon>
        <taxon>Betaproteobacteria</taxon>
        <taxon>Burkholderiales</taxon>
        <taxon>Burkholderiaceae</taxon>
        <taxon>Burkholderia</taxon>
        <taxon>pseudomallei group</taxon>
    </lineage>
</organism>
<protein>
    <submittedName>
        <fullName evidence="2">Sea27 domain protein</fullName>
    </submittedName>
</protein>
<feature type="region of interest" description="Disordered" evidence="1">
    <location>
        <begin position="1"/>
        <end position="22"/>
    </location>
</feature>